<keyword evidence="5" id="KW-0131">Cell cycle</keyword>
<sequence>MSEHSGEESKINSNTATTILKSVDKDLLAGRKKGSIKEYFSPRNIVTKKKNSSKSIQVNLDKWISENDLCLEVPSETYWKVVAEKRRKALAEALNENEILHKSLSLLTKENLKYKKLLDEANSFIEVCKELMSDTADDTGIEIDDTKICNGTIENGIEPIE</sequence>
<dbReference type="SUPFAM" id="SSF111469">
    <property type="entry name" value="Geminin coiled-coil domain"/>
    <property type="match status" value="1"/>
</dbReference>
<gene>
    <name evidence="7" type="primary">101747083</name>
</gene>
<keyword evidence="3" id="KW-0175">Coiled coil</keyword>
<evidence type="ECO:0000256" key="5">
    <source>
        <dbReference type="ARBA" id="ARBA00023306"/>
    </source>
</evidence>
<evidence type="ECO:0000256" key="1">
    <source>
        <dbReference type="ARBA" id="ARBA00004123"/>
    </source>
</evidence>
<evidence type="ECO:0000313" key="6">
    <source>
        <dbReference type="EMBL" id="AGB51150.1"/>
    </source>
</evidence>
<evidence type="ECO:0000256" key="2">
    <source>
        <dbReference type="ARBA" id="ARBA00007979"/>
    </source>
</evidence>
<evidence type="ECO:0000256" key="3">
    <source>
        <dbReference type="ARBA" id="ARBA00023054"/>
    </source>
</evidence>
<dbReference type="Proteomes" id="UP000005204">
    <property type="component" value="Unassembled WGS sequence"/>
</dbReference>
<reference evidence="6" key="2">
    <citation type="submission" date="2012-05" db="EMBL/GenBank/DDBJ databases">
        <authorList>
            <person name="Zhang C.D."/>
            <person name="Pan M.H."/>
            <person name="Chen X.Y."/>
            <person name="Li F.F."/>
            <person name="Lu C."/>
        </authorList>
    </citation>
    <scope>NUCLEOTIDE SEQUENCE</scope>
</reference>
<name>L0L0Y9_BOMMO</name>
<keyword evidence="4" id="KW-0539">Nucleus</keyword>
<dbReference type="GO" id="GO:0008156">
    <property type="term" value="P:negative regulation of DNA replication"/>
    <property type="evidence" value="ECO:0007669"/>
    <property type="project" value="TreeGrafter"/>
</dbReference>
<dbReference type="Gene3D" id="1.20.5.1180">
    <property type="entry name" value="Geminin coiled-coil domain"/>
    <property type="match status" value="1"/>
</dbReference>
<proteinExistence type="evidence at transcript level"/>
<dbReference type="GO" id="GO:0005634">
    <property type="term" value="C:nucleus"/>
    <property type="evidence" value="ECO:0007669"/>
    <property type="project" value="UniProtKB-SubCell"/>
</dbReference>
<dbReference type="KEGG" id="bmor:101747083"/>
<dbReference type="PANTHER" id="PTHR13372:SF5">
    <property type="entry name" value="GEMININ"/>
    <property type="match status" value="1"/>
</dbReference>
<dbReference type="HOGENOM" id="CLU_112594_1_0_1"/>
<comment type="similarity">
    <text evidence="2">Belongs to the geminin family.</text>
</comment>
<dbReference type="InterPro" id="IPR022786">
    <property type="entry name" value="Geminin/Multicilin"/>
</dbReference>
<protein>
    <submittedName>
        <fullName evidence="6">Geminin 2</fullName>
    </submittedName>
</protein>
<reference evidence="8" key="1">
    <citation type="journal article" date="2008" name="Insect Biochem. Mol. Biol.">
        <title>The genome of a lepidopteran model insect, the silkworm Bombyx mori.</title>
        <authorList>
            <consortium name="International Silkworm Genome Consortium"/>
        </authorList>
    </citation>
    <scope>NUCLEOTIDE SEQUENCE [LARGE SCALE GENOMIC DNA]</scope>
    <source>
        <strain evidence="8">p50T</strain>
    </source>
</reference>
<dbReference type="Pfam" id="PF07412">
    <property type="entry name" value="Geminin"/>
    <property type="match status" value="1"/>
</dbReference>
<dbReference type="GO" id="GO:0045786">
    <property type="term" value="P:negative regulation of cell cycle"/>
    <property type="evidence" value="ECO:0007669"/>
    <property type="project" value="TreeGrafter"/>
</dbReference>
<accession>L0L0Y9</accession>
<dbReference type="OrthoDB" id="10043826at2759"/>
<dbReference type="EMBL" id="JX069946">
    <property type="protein sequence ID" value="AGB51150.1"/>
    <property type="molecule type" value="mRNA"/>
</dbReference>
<keyword evidence="8" id="KW-1185">Reference proteome</keyword>
<dbReference type="EnsemblMetazoa" id="NM_001279475.1">
    <property type="protein sequence ID" value="NP_001266404.1"/>
    <property type="gene ID" value="LOC101747083"/>
</dbReference>
<dbReference type="AlphaFoldDB" id="L0L0Y9"/>
<reference evidence="7" key="3">
    <citation type="submission" date="2022-06" db="UniProtKB">
        <authorList>
            <consortium name="EnsemblMetazoa"/>
        </authorList>
    </citation>
    <scope>IDENTIFICATION</scope>
    <source>
        <strain evidence="7">p50T (Dazao)</strain>
    </source>
</reference>
<comment type="subcellular location">
    <subcellularLocation>
        <location evidence="1">Nucleus</location>
    </subcellularLocation>
</comment>
<dbReference type="PANTHER" id="PTHR13372">
    <property type="entry name" value="GEMININ"/>
    <property type="match status" value="1"/>
</dbReference>
<organism evidence="6">
    <name type="scientific">Bombyx mori</name>
    <name type="common">Silk moth</name>
    <dbReference type="NCBI Taxonomy" id="7091"/>
    <lineage>
        <taxon>Eukaryota</taxon>
        <taxon>Metazoa</taxon>
        <taxon>Ecdysozoa</taxon>
        <taxon>Arthropoda</taxon>
        <taxon>Hexapoda</taxon>
        <taxon>Insecta</taxon>
        <taxon>Pterygota</taxon>
        <taxon>Neoptera</taxon>
        <taxon>Endopterygota</taxon>
        <taxon>Lepidoptera</taxon>
        <taxon>Glossata</taxon>
        <taxon>Ditrysia</taxon>
        <taxon>Bombycoidea</taxon>
        <taxon>Bombycidae</taxon>
        <taxon>Bombycinae</taxon>
        <taxon>Bombyx</taxon>
    </lineage>
</organism>
<evidence type="ECO:0000256" key="4">
    <source>
        <dbReference type="ARBA" id="ARBA00023242"/>
    </source>
</evidence>
<evidence type="ECO:0000313" key="7">
    <source>
        <dbReference type="EnsemblMetazoa" id="NP_001266404.1"/>
    </source>
</evidence>
<evidence type="ECO:0000313" key="8">
    <source>
        <dbReference type="Proteomes" id="UP000005204"/>
    </source>
</evidence>